<evidence type="ECO:0000313" key="3">
    <source>
        <dbReference type="Proteomes" id="UP000007880"/>
    </source>
</evidence>
<protein>
    <recommendedName>
        <fullName evidence="1">Bacterial bifunctional deaminase-reductase C-terminal domain-containing protein</fullName>
    </recommendedName>
</protein>
<dbReference type="GO" id="GO:0009231">
    <property type="term" value="P:riboflavin biosynthetic process"/>
    <property type="evidence" value="ECO:0007669"/>
    <property type="project" value="InterPro"/>
</dbReference>
<sequence>MTSATILQLYPHPATLPLQGLYLNHDLRRLEKKDPFVYANFVASLDGRIAIADREKGGMKVPSQIANERDWRLFQELAIQADLIITTGRYLRDYAAGKAQEILRVYDDPRFADLQAWRATQGLPTHPDLAVISSSLDFPIPDALTQGGRRVLVVTDRNADPQRVRALETTLGQVLVAGDERVEGRTFVQRMGELGYRFIYSAAGPKIAHMLLADDVLDRLYLTQVCRILGGVPFSSIVEGPLLETAMNLPLRSLYYDPSVFNGAGQLFGCYGRDKTVVI</sequence>
<dbReference type="HOGENOM" id="CLU_996306_0_0_0"/>
<dbReference type="Proteomes" id="UP000007880">
    <property type="component" value="Chromosome"/>
</dbReference>
<dbReference type="GO" id="GO:0008703">
    <property type="term" value="F:5-amino-6-(5-phosphoribosylamino)uracil reductase activity"/>
    <property type="evidence" value="ECO:0007669"/>
    <property type="project" value="InterPro"/>
</dbReference>
<keyword evidence="3" id="KW-1185">Reference proteome</keyword>
<proteinExistence type="predicted"/>
<evidence type="ECO:0000313" key="2">
    <source>
        <dbReference type="EMBL" id="BAL98693.1"/>
    </source>
</evidence>
<dbReference type="AlphaFoldDB" id="I0I0A6"/>
<dbReference type="Pfam" id="PF01872">
    <property type="entry name" value="RibD_C"/>
    <property type="match status" value="1"/>
</dbReference>
<dbReference type="SUPFAM" id="SSF53597">
    <property type="entry name" value="Dihydrofolate reductase-like"/>
    <property type="match status" value="1"/>
</dbReference>
<dbReference type="EMBL" id="AP012337">
    <property type="protein sequence ID" value="BAL98693.1"/>
    <property type="molecule type" value="Genomic_DNA"/>
</dbReference>
<evidence type="ECO:0000259" key="1">
    <source>
        <dbReference type="Pfam" id="PF01872"/>
    </source>
</evidence>
<name>I0I0A6_CALAS</name>
<organism evidence="2 3">
    <name type="scientific">Caldilinea aerophila (strain DSM 14535 / JCM 11387 / NBRC 104270 / STL-6-O1)</name>
    <dbReference type="NCBI Taxonomy" id="926550"/>
    <lineage>
        <taxon>Bacteria</taxon>
        <taxon>Bacillati</taxon>
        <taxon>Chloroflexota</taxon>
        <taxon>Caldilineae</taxon>
        <taxon>Caldilineales</taxon>
        <taxon>Caldilineaceae</taxon>
        <taxon>Caldilinea</taxon>
    </lineage>
</organism>
<dbReference type="OrthoDB" id="9800865at2"/>
<gene>
    <name evidence="2" type="ordered locus">CLDAP_06540</name>
</gene>
<accession>I0I0A6</accession>
<reference evidence="2 3" key="1">
    <citation type="submission" date="2012-02" db="EMBL/GenBank/DDBJ databases">
        <title>Complete genome sequence of Caldilinea aerophila DSM 14535 (= NBRC 102666).</title>
        <authorList>
            <person name="Oguchi A."/>
            <person name="Hosoyama A."/>
            <person name="Sekine M."/>
            <person name="Fukai R."/>
            <person name="Kato Y."/>
            <person name="Nakamura S."/>
            <person name="Hanada S."/>
            <person name="Yamazaki S."/>
            <person name="Fujita N."/>
        </authorList>
    </citation>
    <scope>NUCLEOTIDE SEQUENCE [LARGE SCALE GENOMIC DNA]</scope>
    <source>
        <strain evidence="3">DSM 14535 / JCM 11387 / NBRC 104270 / STL-6-O1</strain>
    </source>
</reference>
<feature type="domain" description="Bacterial bifunctional deaminase-reductase C-terminal" evidence="1">
    <location>
        <begin position="35"/>
        <end position="249"/>
    </location>
</feature>
<dbReference type="InterPro" id="IPR024072">
    <property type="entry name" value="DHFR-like_dom_sf"/>
</dbReference>
<dbReference type="RefSeq" id="WP_014431934.1">
    <property type="nucleotide sequence ID" value="NC_017079.1"/>
</dbReference>
<dbReference type="eggNOG" id="COG1985">
    <property type="taxonomic scope" value="Bacteria"/>
</dbReference>
<dbReference type="InterPro" id="IPR002734">
    <property type="entry name" value="RibDG_C"/>
</dbReference>
<dbReference type="Gene3D" id="3.40.430.10">
    <property type="entry name" value="Dihydrofolate Reductase, subunit A"/>
    <property type="match status" value="1"/>
</dbReference>
<dbReference type="KEGG" id="cap:CLDAP_06540"/>
<dbReference type="STRING" id="926550.CLDAP_06540"/>